<dbReference type="EMBL" id="RBOM01000292">
    <property type="protein sequence ID" value="RMM59694.1"/>
    <property type="molecule type" value="Genomic_DNA"/>
</dbReference>
<feature type="active site" description="Amidino-cysteine intermediate" evidence="3">
    <location>
        <position position="355"/>
    </location>
</feature>
<accession>A0A3M3FDX0</accession>
<feature type="active site" evidence="3">
    <location>
        <position position="253"/>
    </location>
</feature>
<dbReference type="InterPro" id="IPR033195">
    <property type="entry name" value="AmidinoTrfase"/>
</dbReference>
<comment type="similarity">
    <text evidence="1">Belongs to the amidinotransferase family.</text>
</comment>
<comment type="caution">
    <text evidence="4">The sequence shown here is derived from an EMBL/GenBank/DDBJ whole genome shotgun (WGS) entry which is preliminary data.</text>
</comment>
<dbReference type="Proteomes" id="UP000279057">
    <property type="component" value="Unassembled WGS sequence"/>
</dbReference>
<dbReference type="GO" id="GO:0015068">
    <property type="term" value="F:glycine amidinotransferase activity"/>
    <property type="evidence" value="ECO:0007669"/>
    <property type="project" value="TreeGrafter"/>
</dbReference>
<evidence type="ECO:0000313" key="5">
    <source>
        <dbReference type="Proteomes" id="UP000279057"/>
    </source>
</evidence>
<evidence type="ECO:0000256" key="3">
    <source>
        <dbReference type="PIRSR" id="PIRSR633195-1"/>
    </source>
</evidence>
<dbReference type="SUPFAM" id="SSF55909">
    <property type="entry name" value="Pentein"/>
    <property type="match status" value="1"/>
</dbReference>
<gene>
    <name evidence="4" type="ORF">ALQ74_05171</name>
</gene>
<dbReference type="GO" id="GO:0006601">
    <property type="term" value="P:creatine biosynthetic process"/>
    <property type="evidence" value="ECO:0007669"/>
    <property type="project" value="TreeGrafter"/>
</dbReference>
<evidence type="ECO:0000256" key="2">
    <source>
        <dbReference type="ARBA" id="ARBA00022679"/>
    </source>
</evidence>
<keyword evidence="2 4" id="KW-0808">Transferase</keyword>
<dbReference type="PANTHER" id="PTHR10488">
    <property type="entry name" value="GLYCINE AMIDINOTRANSFERASE, MITOCHONDRIAL"/>
    <property type="match status" value="1"/>
</dbReference>
<dbReference type="AlphaFoldDB" id="A0A3M3FDX0"/>
<evidence type="ECO:0000256" key="1">
    <source>
        <dbReference type="ARBA" id="ARBA00006943"/>
    </source>
</evidence>
<sequence length="371" mass="42389">MKEIRSMQLNEKDSNVIQTSPVCSYTEWDLLEEIIVGVVDGACIPPWHAAMEPCLPTQQHQFFRDNAGKPFPQERIDLARKELDEFARILECEGVKVRRPEPKNQSLVYGAPGWSSTGMYAAMPRDVLLVVGTDIIECPLAWRSRYFETAAYKKLLKEYFHGGAKWSSGPKPELSDEQYVDGWVEDEAATSANLVITEFEPTFDAADFTRLGKDIIAQKSNVTNEFGINWLQRHLGDDYKIHVLEFNDMHPMHIDATLVPLAPGKLLINPERVQKMPEIFRGWDAIHAPKPIMPDSHPLYMTSKWINMNILMLDERRVVVERQDEPMIKAMKGAGFEPILCDFRNFNSFGGSFHCATVDIRRRGKLESYLV</sequence>
<proteinExistence type="inferred from homology"/>
<name>A0A3M3FDX0_PSESG</name>
<organism evidence="4 5">
    <name type="scientific">Pseudomonas savastanoi pv. glycinea</name>
    <name type="common">Pseudomonas syringae pv. glycinea</name>
    <dbReference type="NCBI Taxonomy" id="318"/>
    <lineage>
        <taxon>Bacteria</taxon>
        <taxon>Pseudomonadati</taxon>
        <taxon>Pseudomonadota</taxon>
        <taxon>Gammaproteobacteria</taxon>
        <taxon>Pseudomonadales</taxon>
        <taxon>Pseudomonadaceae</taxon>
        <taxon>Pseudomonas</taxon>
    </lineage>
</organism>
<dbReference type="PANTHER" id="PTHR10488:SF1">
    <property type="entry name" value="GLYCINE AMIDINOTRANSFERASE, MITOCHONDRIAL"/>
    <property type="match status" value="1"/>
</dbReference>
<protein>
    <submittedName>
        <fullName evidence="4">Putative L-arginine:lysine amidinotransferase</fullName>
    </submittedName>
</protein>
<dbReference type="Gene3D" id="3.75.10.10">
    <property type="entry name" value="L-arginine/glycine Amidinotransferase, Chain A"/>
    <property type="match status" value="1"/>
</dbReference>
<evidence type="ECO:0000313" key="4">
    <source>
        <dbReference type="EMBL" id="RMM59694.1"/>
    </source>
</evidence>
<dbReference type="CDD" id="cd21136">
    <property type="entry name" value="amidinotransferase_AGAT-like"/>
    <property type="match status" value="1"/>
</dbReference>
<feature type="active site" evidence="3">
    <location>
        <position position="204"/>
    </location>
</feature>
<reference evidence="4 5" key="1">
    <citation type="submission" date="2018-08" db="EMBL/GenBank/DDBJ databases">
        <title>Recombination of ecologically and evolutionarily significant loci maintains genetic cohesion in the Pseudomonas syringae species complex.</title>
        <authorList>
            <person name="Dillon M."/>
            <person name="Thakur S."/>
            <person name="Almeida R.N.D."/>
            <person name="Weir B.S."/>
            <person name="Guttman D.S."/>
        </authorList>
    </citation>
    <scope>NUCLEOTIDE SEQUENCE [LARGE SCALE GENOMIC DNA]</scope>
    <source>
        <strain evidence="4 5">ICMP 4332</strain>
    </source>
</reference>